<dbReference type="EMBL" id="JBHUHU010000001">
    <property type="protein sequence ID" value="MFD2098343.1"/>
    <property type="molecule type" value="Genomic_DNA"/>
</dbReference>
<dbReference type="PROSITE" id="PS51257">
    <property type="entry name" value="PROKAR_LIPOPROTEIN"/>
    <property type="match status" value="1"/>
</dbReference>
<reference evidence="2" key="1">
    <citation type="journal article" date="2019" name="Int. J. Syst. Evol. Microbiol.">
        <title>The Global Catalogue of Microorganisms (GCM) 10K type strain sequencing project: providing services to taxonomists for standard genome sequencing and annotation.</title>
        <authorList>
            <consortium name="The Broad Institute Genomics Platform"/>
            <consortium name="The Broad Institute Genome Sequencing Center for Infectious Disease"/>
            <person name="Wu L."/>
            <person name="Ma J."/>
        </authorList>
    </citation>
    <scope>NUCLEOTIDE SEQUENCE [LARGE SCALE GENOMIC DNA]</scope>
    <source>
        <strain evidence="2">JCM 3389</strain>
    </source>
</reference>
<keyword evidence="2" id="KW-1185">Reference proteome</keyword>
<accession>A0ABW4XTA4</accession>
<evidence type="ECO:0000313" key="1">
    <source>
        <dbReference type="EMBL" id="MFD2098343.1"/>
    </source>
</evidence>
<dbReference type="Pfam" id="PF14054">
    <property type="entry name" value="DUF4249"/>
    <property type="match status" value="1"/>
</dbReference>
<sequence>MKLRVLKYSLLSGVLLMVIGCEDVVEVDVPQEEPRLIVNALVRVNPSTDFVNIQVKVSLTNSFFGEIPVTNLEQITLAGAVLVDYNNPGSGIYEGIRSRDYMESLEGEEILLQITWEDKRYYASTTYIPTVPIDAVEIGDDTLFNEDETEVIITFTDNPDRLNYYVFDMGSGNFTTVDDQFIQGQQFQFSYFYDKKFEPGEELTVKILGADQSFYNYMNLLIEQTEDNFGVFETPAATVRGNIFDVTELDNIDFFDNVNIPNEFALGYFAVVQEYSQTITIE</sequence>
<name>A0ABW4XTA4_9FLAO</name>
<dbReference type="RefSeq" id="WP_379829122.1">
    <property type="nucleotide sequence ID" value="NZ_JBHUHU010000001.1"/>
</dbReference>
<comment type="caution">
    <text evidence="1">The sequence shown here is derived from an EMBL/GenBank/DDBJ whole genome shotgun (WGS) entry which is preliminary data.</text>
</comment>
<protein>
    <submittedName>
        <fullName evidence="1">DUF4249 family protein</fullName>
    </submittedName>
</protein>
<evidence type="ECO:0000313" key="2">
    <source>
        <dbReference type="Proteomes" id="UP001597342"/>
    </source>
</evidence>
<proteinExistence type="predicted"/>
<organism evidence="1 2">
    <name type="scientific">Flagellimonas iocasae</name>
    <dbReference type="NCBI Taxonomy" id="2055905"/>
    <lineage>
        <taxon>Bacteria</taxon>
        <taxon>Pseudomonadati</taxon>
        <taxon>Bacteroidota</taxon>
        <taxon>Flavobacteriia</taxon>
        <taxon>Flavobacteriales</taxon>
        <taxon>Flavobacteriaceae</taxon>
        <taxon>Flagellimonas</taxon>
    </lineage>
</organism>
<gene>
    <name evidence="1" type="ORF">ACFSJE_01065</name>
</gene>
<dbReference type="InterPro" id="IPR025345">
    <property type="entry name" value="DUF4249"/>
</dbReference>
<dbReference type="Proteomes" id="UP001597342">
    <property type="component" value="Unassembled WGS sequence"/>
</dbReference>